<dbReference type="Gene3D" id="1.20.1280.50">
    <property type="match status" value="1"/>
</dbReference>
<comment type="caution">
    <text evidence="2">The sequence shown here is derived from an EMBL/GenBank/DDBJ whole genome shotgun (WGS) entry which is preliminary data.</text>
</comment>
<evidence type="ECO:0000313" key="3">
    <source>
        <dbReference type="Proteomes" id="UP001054252"/>
    </source>
</evidence>
<proteinExistence type="predicted"/>
<dbReference type="SUPFAM" id="SSF81383">
    <property type="entry name" value="F-box domain"/>
    <property type="match status" value="1"/>
</dbReference>
<dbReference type="InterPro" id="IPR001810">
    <property type="entry name" value="F-box_dom"/>
</dbReference>
<dbReference type="AlphaFoldDB" id="A0AAV5HUA6"/>
<dbReference type="PANTHER" id="PTHR32278:SF111">
    <property type="entry name" value="F-BOX PROTEIN PP2-B12-RELATED"/>
    <property type="match status" value="1"/>
</dbReference>
<evidence type="ECO:0000259" key="1">
    <source>
        <dbReference type="SMART" id="SM00256"/>
    </source>
</evidence>
<evidence type="ECO:0000313" key="2">
    <source>
        <dbReference type="EMBL" id="GKU88600.1"/>
    </source>
</evidence>
<protein>
    <recommendedName>
        <fullName evidence="1">F-box domain-containing protein</fullName>
    </recommendedName>
</protein>
<dbReference type="Proteomes" id="UP001054252">
    <property type="component" value="Unassembled WGS sequence"/>
</dbReference>
<dbReference type="EMBL" id="BPVZ01000002">
    <property type="protein sequence ID" value="GKU88600.1"/>
    <property type="molecule type" value="Genomic_DNA"/>
</dbReference>
<gene>
    <name evidence="2" type="ORF">SLEP1_g2845</name>
</gene>
<dbReference type="InterPro" id="IPR036047">
    <property type="entry name" value="F-box-like_dom_sf"/>
</dbReference>
<sequence length="85" mass="9262">MPNFEDLPNDCLALIISLTSPLDACRSSLVSKSFNSAAGSEPHWVKFLPADYQNLVPASQSFSSLKSLYLSLCDHSVLIEDGKMV</sequence>
<name>A0AAV5HUA6_9ROSI</name>
<dbReference type="PANTHER" id="PTHR32278">
    <property type="entry name" value="F-BOX DOMAIN-CONTAINING PROTEIN"/>
    <property type="match status" value="1"/>
</dbReference>
<organism evidence="2 3">
    <name type="scientific">Rubroshorea leprosula</name>
    <dbReference type="NCBI Taxonomy" id="152421"/>
    <lineage>
        <taxon>Eukaryota</taxon>
        <taxon>Viridiplantae</taxon>
        <taxon>Streptophyta</taxon>
        <taxon>Embryophyta</taxon>
        <taxon>Tracheophyta</taxon>
        <taxon>Spermatophyta</taxon>
        <taxon>Magnoliopsida</taxon>
        <taxon>eudicotyledons</taxon>
        <taxon>Gunneridae</taxon>
        <taxon>Pentapetalae</taxon>
        <taxon>rosids</taxon>
        <taxon>malvids</taxon>
        <taxon>Malvales</taxon>
        <taxon>Dipterocarpaceae</taxon>
        <taxon>Rubroshorea</taxon>
    </lineage>
</organism>
<keyword evidence="3" id="KW-1185">Reference proteome</keyword>
<dbReference type="SMART" id="SM00256">
    <property type="entry name" value="FBOX"/>
    <property type="match status" value="1"/>
</dbReference>
<feature type="domain" description="F-box" evidence="1">
    <location>
        <begin position="7"/>
        <end position="47"/>
    </location>
</feature>
<accession>A0AAV5HUA6</accession>
<dbReference type="Pfam" id="PF00646">
    <property type="entry name" value="F-box"/>
    <property type="match status" value="1"/>
</dbReference>
<dbReference type="CDD" id="cd22162">
    <property type="entry name" value="F-box_AtSKIP3-like"/>
    <property type="match status" value="1"/>
</dbReference>
<reference evidence="2 3" key="1">
    <citation type="journal article" date="2021" name="Commun. Biol.">
        <title>The genome of Shorea leprosula (Dipterocarpaceae) highlights the ecological relevance of drought in aseasonal tropical rainforests.</title>
        <authorList>
            <person name="Ng K.K.S."/>
            <person name="Kobayashi M.J."/>
            <person name="Fawcett J.A."/>
            <person name="Hatakeyama M."/>
            <person name="Paape T."/>
            <person name="Ng C.H."/>
            <person name="Ang C.C."/>
            <person name="Tnah L.H."/>
            <person name="Lee C.T."/>
            <person name="Nishiyama T."/>
            <person name="Sese J."/>
            <person name="O'Brien M.J."/>
            <person name="Copetti D."/>
            <person name="Mohd Noor M.I."/>
            <person name="Ong R.C."/>
            <person name="Putra M."/>
            <person name="Sireger I.Z."/>
            <person name="Indrioko S."/>
            <person name="Kosugi Y."/>
            <person name="Izuno A."/>
            <person name="Isagi Y."/>
            <person name="Lee S.L."/>
            <person name="Shimizu K.K."/>
        </authorList>
    </citation>
    <scope>NUCLEOTIDE SEQUENCE [LARGE SCALE GENOMIC DNA]</scope>
    <source>
        <strain evidence="2">214</strain>
    </source>
</reference>